<reference evidence="2" key="1">
    <citation type="submission" date="2021-01" db="EMBL/GenBank/DDBJ databases">
        <title>Fulvivirga kasyanovii gen. nov., sp nov., a novel member of the phylum Bacteroidetes isolated from seawater in a mussel farm.</title>
        <authorList>
            <person name="Zhao L.-H."/>
            <person name="Wang Z.-J."/>
        </authorList>
    </citation>
    <scope>NUCLEOTIDE SEQUENCE</scope>
    <source>
        <strain evidence="2">2943</strain>
    </source>
</reference>
<name>A0A937F9Q1_9BACT</name>
<comment type="caution">
    <text evidence="2">The sequence shown here is derived from an EMBL/GenBank/DDBJ whole genome shotgun (WGS) entry which is preliminary data.</text>
</comment>
<dbReference type="AlphaFoldDB" id="A0A937F9Q1"/>
<protein>
    <submittedName>
        <fullName evidence="2">DUF5011 domain-containing protein</fullName>
    </submittedName>
</protein>
<organism evidence="2 3">
    <name type="scientific">Fulvivirga sediminis</name>
    <dbReference type="NCBI Taxonomy" id="2803949"/>
    <lineage>
        <taxon>Bacteria</taxon>
        <taxon>Pseudomonadati</taxon>
        <taxon>Bacteroidota</taxon>
        <taxon>Cytophagia</taxon>
        <taxon>Cytophagales</taxon>
        <taxon>Fulvivirgaceae</taxon>
        <taxon>Fulvivirga</taxon>
    </lineage>
</organism>
<dbReference type="Pfam" id="PF16403">
    <property type="entry name" value="Bact_surface_Ig-like"/>
    <property type="match status" value="1"/>
</dbReference>
<dbReference type="InterPro" id="IPR032179">
    <property type="entry name" value="Cry22Aa_Ig-like"/>
</dbReference>
<dbReference type="EMBL" id="JAESIY010000006">
    <property type="protein sequence ID" value="MBL3656869.1"/>
    <property type="molecule type" value="Genomic_DNA"/>
</dbReference>
<proteinExistence type="predicted"/>
<sequence>MKNRFINILILFAAVTLCISCDDDTDDVSFITTYPDFEIQGGTYLSIVSGNSYEDAGAIATEGENQLEVTSSGSVDSDTPGLYTITYTATNSDGYDGSAQRVIAVTEEDVSSEDLSGPYLSGSRSVNYEQRASGLYYGENLWADSNGVSGYFLHTEGSTILVPQQDSPFGAYTGSGTINGDGTISLRFEIIEGGNAGAVLSRTLTKQ</sequence>
<evidence type="ECO:0000313" key="2">
    <source>
        <dbReference type="EMBL" id="MBL3656869.1"/>
    </source>
</evidence>
<accession>A0A937F9Q1</accession>
<feature type="domain" description="Pesticidal crystal protein Cry22Aa Ig-like" evidence="1">
    <location>
        <begin position="37"/>
        <end position="105"/>
    </location>
</feature>
<gene>
    <name evidence="2" type="ORF">JL102_12050</name>
</gene>
<dbReference type="InterPro" id="IPR013783">
    <property type="entry name" value="Ig-like_fold"/>
</dbReference>
<evidence type="ECO:0000313" key="3">
    <source>
        <dbReference type="Proteomes" id="UP000659388"/>
    </source>
</evidence>
<evidence type="ECO:0000259" key="1">
    <source>
        <dbReference type="Pfam" id="PF16403"/>
    </source>
</evidence>
<dbReference type="RefSeq" id="WP_202244665.1">
    <property type="nucleotide sequence ID" value="NZ_JAESIY010000006.1"/>
</dbReference>
<keyword evidence="3" id="KW-1185">Reference proteome</keyword>
<dbReference type="Gene3D" id="2.60.40.10">
    <property type="entry name" value="Immunoglobulins"/>
    <property type="match status" value="1"/>
</dbReference>
<dbReference type="Proteomes" id="UP000659388">
    <property type="component" value="Unassembled WGS sequence"/>
</dbReference>